<dbReference type="PANTHER" id="PTHR43775:SF13">
    <property type="entry name" value="POLYKETIDE SYNTHASE 1"/>
    <property type="match status" value="1"/>
</dbReference>
<dbReference type="Proteomes" id="UP000824596">
    <property type="component" value="Unassembled WGS sequence"/>
</dbReference>
<dbReference type="GO" id="GO:0044550">
    <property type="term" value="P:secondary metabolite biosynthetic process"/>
    <property type="evidence" value="ECO:0007669"/>
    <property type="project" value="TreeGrafter"/>
</dbReference>
<reference evidence="4" key="1">
    <citation type="submission" date="2021-09" db="EMBL/GenBank/DDBJ databases">
        <title>A high-quality genome of the endoparasitic fungus Hirsutella rhossiliensis with a comparison of Hirsutella genomes reveals transposable elements contributing to genome size variation.</title>
        <authorList>
            <person name="Lin R."/>
            <person name="Jiao Y."/>
            <person name="Sun X."/>
            <person name="Ling J."/>
            <person name="Xie B."/>
            <person name="Cheng X."/>
        </authorList>
    </citation>
    <scope>NUCLEOTIDE SEQUENCE</scope>
    <source>
        <strain evidence="4">HR02</strain>
    </source>
</reference>
<dbReference type="Pfam" id="PF16197">
    <property type="entry name" value="KAsynt_C_assoc"/>
    <property type="match status" value="1"/>
</dbReference>
<dbReference type="Gene3D" id="3.30.70.250">
    <property type="entry name" value="Malonyl-CoA ACP transacylase, ACP-binding"/>
    <property type="match status" value="1"/>
</dbReference>
<dbReference type="Gene3D" id="3.40.366.10">
    <property type="entry name" value="Malonyl-Coenzyme A Acyl Carrier Protein, domain 2"/>
    <property type="match status" value="1"/>
</dbReference>
<dbReference type="SMART" id="SM00827">
    <property type="entry name" value="PKS_AT"/>
    <property type="match status" value="1"/>
</dbReference>
<dbReference type="SUPFAM" id="SSF52151">
    <property type="entry name" value="FabD/lysophospholipase-like"/>
    <property type="match status" value="1"/>
</dbReference>
<dbReference type="Gene3D" id="3.40.47.10">
    <property type="match status" value="1"/>
</dbReference>
<dbReference type="InterPro" id="IPR001227">
    <property type="entry name" value="Ac_transferase_dom_sf"/>
</dbReference>
<name>A0A9P8SJU0_9HYPO</name>
<sequence>MRDVYARAQISPNDTGYVEAYGTGTKAGDPIEAGAIHSVFGDGRTKQSPLYIGSIKTNFGHLENASGILSVIKATLILEKGFILPNVNFKKANEAIPLDAWNIKVPVDVRPWPEDKRFMSINNFGFGGSNAHVVLGHGPAVASELPQEPNRDFPQLLVISANDEGAVKRVASNVCAHAAKHPEDSQKRLLRNMAYTLGERRSHLPWRVAVATSTFTQVAKVLSGSTIAPKRAGSTPRLAFAYTGQGAQWAKMGHQLLQSHPVFADTVKAASDFLDRLRADFSLLVELSKSPEESSLGKSCISQPRCTAIQLGLTDLLSSWGVGPAMVVGHSSGEIAAAYAAGALMLEDAMAIAYHRGSLGPAEVKRMIKILGLSKITVACENSPSSVTISGDEAGIDALAVELEKQRCFHRKLRVNVAYHSSHMQVIADYLAAIKDVTPKPPRGDVSFYSALEGRRNDQASPGPTYWSKPDMIVEIGPYSALEVPIRQILKFKDQKIDYQASLVRNKDATLAMLQLAGSLFLNGADIMFDQVN</sequence>
<dbReference type="GeneID" id="68352411"/>
<dbReference type="SUPFAM" id="SSF53901">
    <property type="entry name" value="Thiolase-like"/>
    <property type="match status" value="1"/>
</dbReference>
<dbReference type="InterPro" id="IPR014043">
    <property type="entry name" value="Acyl_transferase_dom"/>
</dbReference>
<keyword evidence="1" id="KW-0596">Phosphopantetheine</keyword>
<dbReference type="SMART" id="SM00825">
    <property type="entry name" value="PKS_KS"/>
    <property type="match status" value="1"/>
</dbReference>
<evidence type="ECO:0000256" key="1">
    <source>
        <dbReference type="ARBA" id="ARBA00022450"/>
    </source>
</evidence>
<accession>A0A9P8SJU0</accession>
<dbReference type="AlphaFoldDB" id="A0A9P8SJU0"/>
<dbReference type="InterPro" id="IPR016036">
    <property type="entry name" value="Malonyl_transacylase_ACP-bd"/>
</dbReference>
<dbReference type="InterPro" id="IPR014031">
    <property type="entry name" value="Ketoacyl_synth_C"/>
</dbReference>
<dbReference type="InterPro" id="IPR016039">
    <property type="entry name" value="Thiolase-like"/>
</dbReference>
<comment type="caution">
    <text evidence="4">The sequence shown here is derived from an EMBL/GenBank/DDBJ whole genome shotgun (WGS) entry which is preliminary data.</text>
</comment>
<organism evidence="4 5">
    <name type="scientific">Hirsutella rhossiliensis</name>
    <dbReference type="NCBI Taxonomy" id="111463"/>
    <lineage>
        <taxon>Eukaryota</taxon>
        <taxon>Fungi</taxon>
        <taxon>Dikarya</taxon>
        <taxon>Ascomycota</taxon>
        <taxon>Pezizomycotina</taxon>
        <taxon>Sordariomycetes</taxon>
        <taxon>Hypocreomycetidae</taxon>
        <taxon>Hypocreales</taxon>
        <taxon>Ophiocordycipitaceae</taxon>
        <taxon>Hirsutella</taxon>
    </lineage>
</organism>
<evidence type="ECO:0000313" key="4">
    <source>
        <dbReference type="EMBL" id="KAH0965266.1"/>
    </source>
</evidence>
<dbReference type="Pfam" id="PF00698">
    <property type="entry name" value="Acyl_transf_1"/>
    <property type="match status" value="1"/>
</dbReference>
<dbReference type="InterPro" id="IPR016035">
    <property type="entry name" value="Acyl_Trfase/lysoPLipase"/>
</dbReference>
<feature type="domain" description="Ketosynthase family 3 (KS3)" evidence="3">
    <location>
        <begin position="1"/>
        <end position="137"/>
    </location>
</feature>
<evidence type="ECO:0000259" key="3">
    <source>
        <dbReference type="PROSITE" id="PS52004"/>
    </source>
</evidence>
<proteinExistence type="predicted"/>
<dbReference type="SUPFAM" id="SSF55048">
    <property type="entry name" value="Probable ACP-binding domain of malonyl-CoA ACP transacylase"/>
    <property type="match status" value="1"/>
</dbReference>
<keyword evidence="5" id="KW-1185">Reference proteome</keyword>
<gene>
    <name evidence="4" type="ORF">HRG_03282</name>
</gene>
<keyword evidence="4" id="KW-0808">Transferase</keyword>
<dbReference type="Pfam" id="PF02801">
    <property type="entry name" value="Ketoacyl-synt_C"/>
    <property type="match status" value="1"/>
</dbReference>
<dbReference type="CDD" id="cd00833">
    <property type="entry name" value="PKS"/>
    <property type="match status" value="1"/>
</dbReference>
<dbReference type="GO" id="GO:0006633">
    <property type="term" value="P:fatty acid biosynthetic process"/>
    <property type="evidence" value="ECO:0007669"/>
    <property type="project" value="TreeGrafter"/>
</dbReference>
<keyword evidence="2" id="KW-0597">Phosphoprotein</keyword>
<dbReference type="InterPro" id="IPR032821">
    <property type="entry name" value="PKS_assoc"/>
</dbReference>
<dbReference type="EMBL" id="JAIZPD010000003">
    <property type="protein sequence ID" value="KAH0965266.1"/>
    <property type="molecule type" value="Genomic_DNA"/>
</dbReference>
<evidence type="ECO:0000256" key="2">
    <source>
        <dbReference type="ARBA" id="ARBA00022553"/>
    </source>
</evidence>
<dbReference type="RefSeq" id="XP_044722779.1">
    <property type="nucleotide sequence ID" value="XM_044861753.1"/>
</dbReference>
<dbReference type="GO" id="GO:0004312">
    <property type="term" value="F:fatty acid synthase activity"/>
    <property type="evidence" value="ECO:0007669"/>
    <property type="project" value="TreeGrafter"/>
</dbReference>
<dbReference type="OrthoDB" id="329835at2759"/>
<dbReference type="PROSITE" id="PS52004">
    <property type="entry name" value="KS3_2"/>
    <property type="match status" value="1"/>
</dbReference>
<evidence type="ECO:0000313" key="5">
    <source>
        <dbReference type="Proteomes" id="UP000824596"/>
    </source>
</evidence>
<dbReference type="InterPro" id="IPR020841">
    <property type="entry name" value="PKS_Beta-ketoAc_synthase_dom"/>
</dbReference>
<dbReference type="PANTHER" id="PTHR43775">
    <property type="entry name" value="FATTY ACID SYNTHASE"/>
    <property type="match status" value="1"/>
</dbReference>
<protein>
    <submittedName>
        <fullName evidence="4">Acyl transferase domain-containing protein</fullName>
    </submittedName>
</protein>
<dbReference type="InterPro" id="IPR050091">
    <property type="entry name" value="PKS_NRPS_Biosynth_Enz"/>
</dbReference>